<dbReference type="PANTHER" id="PTHR33164">
    <property type="entry name" value="TRANSCRIPTIONAL REGULATOR, MARR FAMILY"/>
    <property type="match status" value="1"/>
</dbReference>
<dbReference type="GO" id="GO:0003700">
    <property type="term" value="F:DNA-binding transcription factor activity"/>
    <property type="evidence" value="ECO:0007669"/>
    <property type="project" value="InterPro"/>
</dbReference>
<comment type="caution">
    <text evidence="2">The sequence shown here is derived from an EMBL/GenBank/DDBJ whole genome shotgun (WGS) entry which is preliminary data.</text>
</comment>
<gene>
    <name evidence="2" type="ORF">SAMN05444410_108136</name>
</gene>
<evidence type="ECO:0000313" key="2">
    <source>
        <dbReference type="EMBL" id="SDX04809.1"/>
    </source>
</evidence>
<dbReference type="SMART" id="SM00347">
    <property type="entry name" value="HTH_MARR"/>
    <property type="match status" value="1"/>
</dbReference>
<dbReference type="Gene3D" id="1.10.10.10">
    <property type="entry name" value="Winged helix-like DNA-binding domain superfamily/Winged helix DNA-binding domain"/>
    <property type="match status" value="1"/>
</dbReference>
<keyword evidence="2" id="KW-0238">DNA-binding</keyword>
<dbReference type="Proteomes" id="UP000198711">
    <property type="component" value="Unassembled WGS sequence"/>
</dbReference>
<dbReference type="Pfam" id="PF13463">
    <property type="entry name" value="HTH_27"/>
    <property type="match status" value="1"/>
</dbReference>
<dbReference type="EMBL" id="FNNO01000008">
    <property type="protein sequence ID" value="SDX04809.1"/>
    <property type="molecule type" value="Genomic_DNA"/>
</dbReference>
<proteinExistence type="predicted"/>
<reference evidence="2 3" key="1">
    <citation type="submission" date="2016-10" db="EMBL/GenBank/DDBJ databases">
        <authorList>
            <person name="Varghese N."/>
            <person name="Submissions S."/>
        </authorList>
    </citation>
    <scope>NUCLEOTIDE SEQUENCE [LARGE SCALE GENOMIC DNA]</scope>
    <source>
        <strain evidence="2 3">DSM 25353</strain>
    </source>
</reference>
<name>A0A8X8LDZ9_9BACT</name>
<dbReference type="GO" id="GO:0003677">
    <property type="term" value="F:DNA binding"/>
    <property type="evidence" value="ECO:0007669"/>
    <property type="project" value="UniProtKB-KW"/>
</dbReference>
<dbReference type="InterPro" id="IPR000835">
    <property type="entry name" value="HTH_MarR-typ"/>
</dbReference>
<protein>
    <submittedName>
        <fullName evidence="2">DNA-binding transcriptional regulator, MarR family</fullName>
    </submittedName>
</protein>
<organism evidence="2 3">
    <name type="scientific">Hydrobacter penzbergensis</name>
    <dbReference type="NCBI Taxonomy" id="1235997"/>
    <lineage>
        <taxon>Bacteria</taxon>
        <taxon>Pseudomonadati</taxon>
        <taxon>Bacteroidota</taxon>
        <taxon>Chitinophagia</taxon>
        <taxon>Chitinophagales</taxon>
        <taxon>Chitinophagaceae</taxon>
        <taxon>Hydrobacter</taxon>
    </lineage>
</organism>
<dbReference type="SUPFAM" id="SSF46785">
    <property type="entry name" value="Winged helix' DNA-binding domain"/>
    <property type="match status" value="1"/>
</dbReference>
<dbReference type="InterPro" id="IPR036388">
    <property type="entry name" value="WH-like_DNA-bd_sf"/>
</dbReference>
<dbReference type="InterPro" id="IPR039422">
    <property type="entry name" value="MarR/SlyA-like"/>
</dbReference>
<accession>A0A8X8LDZ9</accession>
<dbReference type="PANTHER" id="PTHR33164:SF99">
    <property type="entry name" value="MARR FAMILY REGULATORY PROTEIN"/>
    <property type="match status" value="1"/>
</dbReference>
<dbReference type="PROSITE" id="PS50995">
    <property type="entry name" value="HTH_MARR_2"/>
    <property type="match status" value="1"/>
</dbReference>
<sequence>MEYQLVIDVMNLVHQFELENHKEGDYSNDVAGFKKWVCSTTIEPGIIAEPKWEGKENGRSSDSVINTFIVHMNRYAKYYSKSAINGSAFSTQEDFIYLINLKAFGAMSKIELIKKNVHDKSAGIQIINRLIQNGWAEQTHSEVDKRSKVIQITPAGINVLEKQMEKIRKASQVVTGNLTHAEKMDLIRLLSKLDDFHHSIYCMNVGIPELLELAHSRLSQLPG</sequence>
<keyword evidence="3" id="KW-1185">Reference proteome</keyword>
<dbReference type="InterPro" id="IPR036390">
    <property type="entry name" value="WH_DNA-bd_sf"/>
</dbReference>
<evidence type="ECO:0000313" key="3">
    <source>
        <dbReference type="Proteomes" id="UP000198711"/>
    </source>
</evidence>
<evidence type="ECO:0000259" key="1">
    <source>
        <dbReference type="PROSITE" id="PS50995"/>
    </source>
</evidence>
<dbReference type="GO" id="GO:0006950">
    <property type="term" value="P:response to stress"/>
    <property type="evidence" value="ECO:0007669"/>
    <property type="project" value="TreeGrafter"/>
</dbReference>
<dbReference type="PRINTS" id="PR00598">
    <property type="entry name" value="HTHMARR"/>
</dbReference>
<dbReference type="RefSeq" id="WP_092723960.1">
    <property type="nucleotide sequence ID" value="NZ_FNNO01000008.1"/>
</dbReference>
<feature type="domain" description="HTH marR-type" evidence="1">
    <location>
        <begin position="62"/>
        <end position="195"/>
    </location>
</feature>
<dbReference type="AlphaFoldDB" id="A0A8X8LDZ9"/>